<keyword evidence="6" id="KW-0175">Coiled coil</keyword>
<dbReference type="Proteomes" id="UP000189703">
    <property type="component" value="Unplaced"/>
</dbReference>
<dbReference type="GO" id="GO:0032259">
    <property type="term" value="P:methylation"/>
    <property type="evidence" value="ECO:0007669"/>
    <property type="project" value="UniProtKB-KW"/>
</dbReference>
<accession>A0A1U8APD2</accession>
<evidence type="ECO:0000256" key="2">
    <source>
        <dbReference type="ARBA" id="ARBA00008361"/>
    </source>
</evidence>
<comment type="similarity">
    <text evidence="2">Belongs to the methyltransferase superfamily.</text>
</comment>
<dbReference type="GO" id="GO:0008168">
    <property type="term" value="F:methyltransferase activity"/>
    <property type="evidence" value="ECO:0007669"/>
    <property type="project" value="UniProtKB-KW"/>
</dbReference>
<keyword evidence="4" id="KW-0735">Signal-anchor</keyword>
<dbReference type="KEGG" id="nnu:104606102"/>
<dbReference type="OMA" id="DICQHFY"/>
<gene>
    <name evidence="9" type="primary">LOC104606102</name>
</gene>
<dbReference type="InParanoid" id="A0A1U8APD2"/>
<organism evidence="8 9">
    <name type="scientific">Nelumbo nucifera</name>
    <name type="common">Sacred lotus</name>
    <dbReference type="NCBI Taxonomy" id="4432"/>
    <lineage>
        <taxon>Eukaryota</taxon>
        <taxon>Viridiplantae</taxon>
        <taxon>Streptophyta</taxon>
        <taxon>Embryophyta</taxon>
        <taxon>Tracheophyta</taxon>
        <taxon>Spermatophyta</taxon>
        <taxon>Magnoliopsida</taxon>
        <taxon>Proteales</taxon>
        <taxon>Nelumbonaceae</taxon>
        <taxon>Nelumbo</taxon>
    </lineage>
</organism>
<proteinExistence type="inferred from homology"/>
<dbReference type="GO" id="GO:0012505">
    <property type="term" value="C:endomembrane system"/>
    <property type="evidence" value="ECO:0007669"/>
    <property type="project" value="UniProtKB-SubCell"/>
</dbReference>
<dbReference type="AlphaFoldDB" id="A0A1U8APD2"/>
<dbReference type="Gene3D" id="3.40.50.150">
    <property type="entry name" value="Vaccinia Virus protein VP39"/>
    <property type="match status" value="1"/>
</dbReference>
<dbReference type="OrthoDB" id="1865543at2759"/>
<feature type="transmembrane region" description="Helical" evidence="7">
    <location>
        <begin position="20"/>
        <end position="38"/>
    </location>
</feature>
<evidence type="ECO:0000256" key="4">
    <source>
        <dbReference type="ARBA" id="ARBA00022968"/>
    </source>
</evidence>
<evidence type="ECO:0000256" key="5">
    <source>
        <dbReference type="ARBA" id="ARBA00037847"/>
    </source>
</evidence>
<feature type="coiled-coil region" evidence="6">
    <location>
        <begin position="65"/>
        <end position="103"/>
    </location>
</feature>
<evidence type="ECO:0000313" key="8">
    <source>
        <dbReference type="Proteomes" id="UP000189703"/>
    </source>
</evidence>
<dbReference type="eggNOG" id="ENOG502QQ3U">
    <property type="taxonomic scope" value="Eukaryota"/>
</dbReference>
<keyword evidence="3" id="KW-0808">Transferase</keyword>
<dbReference type="PANTHER" id="PTHR44067:SF9">
    <property type="entry name" value="F22F7.17 PROTEIN"/>
    <property type="match status" value="1"/>
</dbReference>
<dbReference type="InterPro" id="IPR029063">
    <property type="entry name" value="SAM-dependent_MTases_sf"/>
</dbReference>
<reference evidence="9" key="1">
    <citation type="submission" date="2025-08" db="UniProtKB">
        <authorList>
            <consortium name="RefSeq"/>
        </authorList>
    </citation>
    <scope>IDENTIFICATION</scope>
</reference>
<keyword evidence="7" id="KW-0812">Transmembrane</keyword>
<evidence type="ECO:0000256" key="1">
    <source>
        <dbReference type="ARBA" id="ARBA00004606"/>
    </source>
</evidence>
<dbReference type="PANTHER" id="PTHR44067">
    <property type="entry name" value="S-ADENOSYL-L-METHIONINE-DEPENDENT METHYLTRANSFERASE SUPERFAMILY PROTEIN-RELATED"/>
    <property type="match status" value="1"/>
</dbReference>
<protein>
    <submittedName>
        <fullName evidence="9">Uncharacterized protein LOC104606102</fullName>
    </submittedName>
</protein>
<sequence>MRSVCFPRCKLSRLMGWLQLVLGVLVIIVSFANLFRFYSTGFFLHDEDLCRHFYSSKNAYLGFDAKALSDRVQEVLSKMASLQDKLESTVQQMEKSKDTLDKTHISKLEYKKYLEDEVIQPLYSAHISLRQIRLPKVEGIRNSTMREEPLINSFIVEEIRKYITPKENRRGKINIFGSERVYNTIGHACVSMKKELEEYMNYDIGSFCKDDWNLAQKLMINGCDPLPRRRCLTRASKLYQKPYPINESLWRLPDGRNVRWSNYQCRNFNCLSSKNPKRGYSKCTGCFEMEKEKVKWVTTNGSLPVDFLINDVLAVKPGEIRIGLDFGIGTGTFAARMREQNVTVISTALNLGAPFCEMIALRGLIPLYVTLNQRLPFFDNTMDLIHTTGFLDGWIDLQLMDFMLFDWDRVLRPGGLLWIDRFFCNRKDLDDYMYMFLQFRYKKHKWAISPKSKEEVYLSVLLEKPPRSL</sequence>
<name>A0A1U8APD2_NELNU</name>
<dbReference type="Pfam" id="PF03141">
    <property type="entry name" value="Methyltransf_29"/>
    <property type="match status" value="1"/>
</dbReference>
<evidence type="ECO:0000256" key="7">
    <source>
        <dbReference type="SAM" id="Phobius"/>
    </source>
</evidence>
<evidence type="ECO:0000313" key="9">
    <source>
        <dbReference type="RefSeq" id="XP_010269453.1"/>
    </source>
</evidence>
<evidence type="ECO:0000256" key="3">
    <source>
        <dbReference type="ARBA" id="ARBA00022603"/>
    </source>
</evidence>
<keyword evidence="7" id="KW-0472">Membrane</keyword>
<dbReference type="GO" id="GO:0016020">
    <property type="term" value="C:membrane"/>
    <property type="evidence" value="ECO:0007669"/>
    <property type="project" value="UniProtKB-SubCell"/>
</dbReference>
<dbReference type="FunCoup" id="A0A1U8APD2">
    <property type="interactions" value="185"/>
</dbReference>
<dbReference type="GeneID" id="104606102"/>
<dbReference type="RefSeq" id="XP_010269453.1">
    <property type="nucleotide sequence ID" value="XM_010271151.2"/>
</dbReference>
<dbReference type="SUPFAM" id="SSF53335">
    <property type="entry name" value="S-adenosyl-L-methionine-dependent methyltransferases"/>
    <property type="match status" value="1"/>
</dbReference>
<evidence type="ECO:0000256" key="6">
    <source>
        <dbReference type="SAM" id="Coils"/>
    </source>
</evidence>
<keyword evidence="7" id="KW-1133">Transmembrane helix</keyword>
<comment type="subcellular location">
    <subcellularLocation>
        <location evidence="5">Endomembrane system</location>
        <topology evidence="5">Single-pass membrane protein</topology>
    </subcellularLocation>
    <subcellularLocation>
        <location evidence="1">Membrane</location>
        <topology evidence="1">Single-pass type II membrane protein</topology>
    </subcellularLocation>
</comment>
<keyword evidence="8" id="KW-1185">Reference proteome</keyword>
<dbReference type="InterPro" id="IPR053223">
    <property type="entry name" value="Prob_Methyltransferase"/>
</dbReference>
<dbReference type="InterPro" id="IPR004159">
    <property type="entry name" value="Put_SAM_MeTrfase"/>
</dbReference>
<keyword evidence="3" id="KW-0489">Methyltransferase</keyword>